<dbReference type="Pfam" id="PF22037">
    <property type="entry name" value="PSD13_N"/>
    <property type="match status" value="1"/>
</dbReference>
<feature type="domain" description="PCI" evidence="3">
    <location>
        <begin position="170"/>
        <end position="342"/>
    </location>
</feature>
<dbReference type="PANTHER" id="PTHR10539">
    <property type="entry name" value="26S PROTEASOME NON-ATPASE REGULATORY SUBUNIT 13"/>
    <property type="match status" value="1"/>
</dbReference>
<proteinExistence type="inferred from homology"/>
<dbReference type="InterPro" id="IPR054179">
    <property type="entry name" value="PSD13_N"/>
</dbReference>
<dbReference type="InterPro" id="IPR035298">
    <property type="entry name" value="PSMD13"/>
</dbReference>
<dbReference type="GO" id="GO:0005198">
    <property type="term" value="F:structural molecule activity"/>
    <property type="evidence" value="ECO:0007669"/>
    <property type="project" value="TreeGrafter"/>
</dbReference>
<organism evidence="4">
    <name type="scientific">Eutreptiella gymnastica</name>
    <dbReference type="NCBI Taxonomy" id="73025"/>
    <lineage>
        <taxon>Eukaryota</taxon>
        <taxon>Discoba</taxon>
        <taxon>Euglenozoa</taxon>
        <taxon>Euglenida</taxon>
        <taxon>Spirocuta</taxon>
        <taxon>Euglenophyceae</taxon>
        <taxon>Eutreptiales</taxon>
        <taxon>Eutreptiaceae</taxon>
        <taxon>Eutreptiella</taxon>
    </lineage>
</organism>
<name>A0A7S1IK28_9EUGL</name>
<gene>
    <name evidence="4" type="ORF">EGYM00392_LOCUS26276</name>
</gene>
<evidence type="ECO:0000259" key="3">
    <source>
        <dbReference type="PROSITE" id="PS50250"/>
    </source>
</evidence>
<dbReference type="GO" id="GO:0008541">
    <property type="term" value="C:proteasome regulatory particle, lid subcomplex"/>
    <property type="evidence" value="ECO:0007669"/>
    <property type="project" value="TreeGrafter"/>
</dbReference>
<keyword evidence="2" id="KW-0647">Proteasome</keyword>
<evidence type="ECO:0000313" key="4">
    <source>
        <dbReference type="EMBL" id="CAD9015170.1"/>
    </source>
</evidence>
<dbReference type="GO" id="GO:0005634">
    <property type="term" value="C:nucleus"/>
    <property type="evidence" value="ECO:0007669"/>
    <property type="project" value="TreeGrafter"/>
</dbReference>
<dbReference type="PANTHER" id="PTHR10539:SF0">
    <property type="entry name" value="26S PROTEASOME NON-ATPASE REGULATORY SUBUNIT 13"/>
    <property type="match status" value="1"/>
</dbReference>
<dbReference type="InterPro" id="IPR036390">
    <property type="entry name" value="WH_DNA-bd_sf"/>
</dbReference>
<evidence type="ECO:0000256" key="1">
    <source>
        <dbReference type="ARBA" id="ARBA00006207"/>
    </source>
</evidence>
<dbReference type="EMBL" id="HBGA01070206">
    <property type="protein sequence ID" value="CAD9015170.1"/>
    <property type="molecule type" value="Transcribed_RNA"/>
</dbReference>
<dbReference type="Pfam" id="PF01399">
    <property type="entry name" value="PCI"/>
    <property type="match status" value="1"/>
</dbReference>
<evidence type="ECO:0000256" key="2">
    <source>
        <dbReference type="ARBA" id="ARBA00022942"/>
    </source>
</evidence>
<reference evidence="4" key="1">
    <citation type="submission" date="2021-01" db="EMBL/GenBank/DDBJ databases">
        <authorList>
            <person name="Corre E."/>
            <person name="Pelletier E."/>
            <person name="Niang G."/>
            <person name="Scheremetjew M."/>
            <person name="Finn R."/>
            <person name="Kale V."/>
            <person name="Holt S."/>
            <person name="Cochrane G."/>
            <person name="Meng A."/>
            <person name="Brown T."/>
            <person name="Cohen L."/>
        </authorList>
    </citation>
    <scope>NUCLEOTIDE SEQUENCE</scope>
    <source>
        <strain evidence="4">NIES-381</strain>
    </source>
</reference>
<dbReference type="AlphaFoldDB" id="A0A7S1IK28"/>
<dbReference type="SUPFAM" id="SSF46785">
    <property type="entry name" value="Winged helix' DNA-binding domain"/>
    <property type="match status" value="1"/>
</dbReference>
<dbReference type="InterPro" id="IPR000717">
    <property type="entry name" value="PCI_dom"/>
</dbReference>
<dbReference type="GO" id="GO:0006511">
    <property type="term" value="P:ubiquitin-dependent protein catabolic process"/>
    <property type="evidence" value="ECO:0007669"/>
    <property type="project" value="TreeGrafter"/>
</dbReference>
<dbReference type="GO" id="GO:0005829">
    <property type="term" value="C:cytosol"/>
    <property type="evidence" value="ECO:0007669"/>
    <property type="project" value="TreeGrafter"/>
</dbReference>
<dbReference type="SMART" id="SM00088">
    <property type="entry name" value="PINT"/>
    <property type="match status" value="1"/>
</dbReference>
<protein>
    <recommendedName>
        <fullName evidence="3">PCI domain-containing protein</fullName>
    </recommendedName>
</protein>
<comment type="similarity">
    <text evidence="1">Belongs to the proteasome subunit S11 family.</text>
</comment>
<sequence>MEYLESLQLAFPDLAADINIIGEYFNQSLWHELTLKLLEFVKLPQLQVEDTLFQLFEKFINPIIKKLNALSVAKLGIACCKTQKDAAKAREFIKSVGDTVKASNEQAYIMCRAEDSILALKSGATKEAHAILLDCEEFVKKHEAEDIEPLVHATYYTCYATYLKAMKEYDDYYTTALLTLVYSDLEKMAIDEQQSWAYDISIAALLGEKVYNFGELLGNPVIKSLDNTSLQWVPELLRAYNKGDLIQYEKIAQQYGAQMGKVPELLEKAAFLKQKIQLMALLNFLFNLTASNTVVSFADVAKHTHTDMGAVEYLLMKALALGVIKGIIDQVAQTISVTWVQARVLDREEIKALAAKVAAWSDTVRHTLDLVNATSAELAHHQ</sequence>
<accession>A0A7S1IK28</accession>
<dbReference type="PROSITE" id="PS50250">
    <property type="entry name" value="PCI"/>
    <property type="match status" value="1"/>
</dbReference>